<evidence type="ECO:0000313" key="4">
    <source>
        <dbReference type="EMBL" id="OCX15098.1"/>
    </source>
</evidence>
<comment type="caution">
    <text evidence="4">The sequence shown here is derived from an EMBL/GenBank/DDBJ whole genome shotgun (WGS) entry which is preliminary data.</text>
</comment>
<dbReference type="GO" id="GO:0003700">
    <property type="term" value="F:DNA-binding transcription factor activity"/>
    <property type="evidence" value="ECO:0007669"/>
    <property type="project" value="TreeGrafter"/>
</dbReference>
<dbReference type="SUPFAM" id="SSF48498">
    <property type="entry name" value="Tetracyclin repressor-like, C-terminal domain"/>
    <property type="match status" value="1"/>
</dbReference>
<dbReference type="PROSITE" id="PS50977">
    <property type="entry name" value="HTH_TETR_2"/>
    <property type="match status" value="1"/>
</dbReference>
<name>A0A1C2DK12_9HYPH</name>
<dbReference type="STRING" id="1566387.QV13_18310"/>
<dbReference type="InterPro" id="IPR039536">
    <property type="entry name" value="TetR_C_Proteobacteria"/>
</dbReference>
<dbReference type="InterPro" id="IPR050109">
    <property type="entry name" value="HTH-type_TetR-like_transc_reg"/>
</dbReference>
<dbReference type="InterPro" id="IPR001647">
    <property type="entry name" value="HTH_TetR"/>
</dbReference>
<organism evidence="4 5">
    <name type="scientific">Mesorhizobium hungaricum</name>
    <dbReference type="NCBI Taxonomy" id="1566387"/>
    <lineage>
        <taxon>Bacteria</taxon>
        <taxon>Pseudomonadati</taxon>
        <taxon>Pseudomonadota</taxon>
        <taxon>Alphaproteobacteria</taxon>
        <taxon>Hyphomicrobiales</taxon>
        <taxon>Phyllobacteriaceae</taxon>
        <taxon>Mesorhizobium</taxon>
    </lineage>
</organism>
<dbReference type="SUPFAM" id="SSF46689">
    <property type="entry name" value="Homeodomain-like"/>
    <property type="match status" value="1"/>
</dbReference>
<dbReference type="InterPro" id="IPR009057">
    <property type="entry name" value="Homeodomain-like_sf"/>
</dbReference>
<dbReference type="GO" id="GO:0000976">
    <property type="term" value="F:transcription cis-regulatory region binding"/>
    <property type="evidence" value="ECO:0007669"/>
    <property type="project" value="TreeGrafter"/>
</dbReference>
<dbReference type="InterPro" id="IPR036271">
    <property type="entry name" value="Tet_transcr_reg_TetR-rel_C_sf"/>
</dbReference>
<evidence type="ECO:0000259" key="3">
    <source>
        <dbReference type="PROSITE" id="PS50977"/>
    </source>
</evidence>
<dbReference type="PANTHER" id="PTHR30055:SF146">
    <property type="entry name" value="HTH-TYPE TRANSCRIPTIONAL DUAL REGULATOR CECR"/>
    <property type="match status" value="1"/>
</dbReference>
<dbReference type="PANTHER" id="PTHR30055">
    <property type="entry name" value="HTH-TYPE TRANSCRIPTIONAL REGULATOR RUTR"/>
    <property type="match status" value="1"/>
</dbReference>
<dbReference type="AlphaFoldDB" id="A0A1C2DK12"/>
<keyword evidence="5" id="KW-1185">Reference proteome</keyword>
<evidence type="ECO:0000256" key="1">
    <source>
        <dbReference type="ARBA" id="ARBA00023125"/>
    </source>
</evidence>
<dbReference type="Proteomes" id="UP000094412">
    <property type="component" value="Unassembled WGS sequence"/>
</dbReference>
<proteinExistence type="predicted"/>
<feature type="domain" description="HTH tetR-type" evidence="3">
    <location>
        <begin position="16"/>
        <end position="76"/>
    </location>
</feature>
<dbReference type="EMBL" id="MDEO01000035">
    <property type="protein sequence ID" value="OCX15098.1"/>
    <property type="molecule type" value="Genomic_DNA"/>
</dbReference>
<accession>A0A1C2DK12</accession>
<evidence type="ECO:0000256" key="2">
    <source>
        <dbReference type="PROSITE-ProRule" id="PRU00335"/>
    </source>
</evidence>
<dbReference type="Pfam" id="PF14246">
    <property type="entry name" value="TetR_C_7"/>
    <property type="match status" value="1"/>
</dbReference>
<evidence type="ECO:0000313" key="5">
    <source>
        <dbReference type="Proteomes" id="UP000094412"/>
    </source>
</evidence>
<dbReference type="Gene3D" id="1.10.10.60">
    <property type="entry name" value="Homeodomain-like"/>
    <property type="match status" value="1"/>
</dbReference>
<dbReference type="Pfam" id="PF00440">
    <property type="entry name" value="TetR_N"/>
    <property type="match status" value="1"/>
</dbReference>
<keyword evidence="1 2" id="KW-0238">DNA-binding</keyword>
<dbReference type="RefSeq" id="WP_051504842.1">
    <property type="nucleotide sequence ID" value="NZ_MDEO01000035.1"/>
</dbReference>
<feature type="DNA-binding region" description="H-T-H motif" evidence="2">
    <location>
        <begin position="39"/>
        <end position="58"/>
    </location>
</feature>
<dbReference type="Gene3D" id="1.10.357.10">
    <property type="entry name" value="Tetracycline Repressor, domain 2"/>
    <property type="match status" value="1"/>
</dbReference>
<protein>
    <submittedName>
        <fullName evidence="4">TetR family transcriptional regulator</fullName>
    </submittedName>
</protein>
<reference evidence="4 5" key="1">
    <citation type="submission" date="2016-08" db="EMBL/GenBank/DDBJ databases">
        <title>Whole genome sequence of Mesorhizobium sp. strain UASWS1009 isolated from industrial sewage.</title>
        <authorList>
            <person name="Crovadore J."/>
            <person name="Calmin G."/>
            <person name="Chablais R."/>
            <person name="Cochard B."/>
            <person name="Lefort F."/>
        </authorList>
    </citation>
    <scope>NUCLEOTIDE SEQUENCE [LARGE SCALE GENOMIC DNA]</scope>
    <source>
        <strain evidence="4 5">UASWS1009</strain>
    </source>
</reference>
<gene>
    <name evidence="4" type="ORF">QV13_18310</name>
</gene>
<sequence>MATASETSPPDDADRKPARARIIDAAFAAFGVHGYAQTSMLEIATRAKVSKRELYALVGNKHDMLVACISERAGRMRPLAGTPELDDRESLADVLSAFGERLLREISDPVVLGVFRLAIAEAERAPEIARALDSIGRAAARNELTAILEQARSRGLLVGDTVDLTELFLALLWGDLLMKLLLGLAEPPEPGKIRQRARGAASAFLHL</sequence>